<proteinExistence type="predicted"/>
<dbReference type="EMBL" id="ABSU01000019">
    <property type="protein sequence ID" value="EFE31718.1"/>
    <property type="molecule type" value="Genomic_DNA"/>
</dbReference>
<evidence type="ECO:0000313" key="2">
    <source>
        <dbReference type="Proteomes" id="UP000008866"/>
    </source>
</evidence>
<comment type="caution">
    <text evidence="1">The sequence shown here is derived from an EMBL/GenBank/DDBJ whole genome shotgun (WGS) entry which is preliminary data.</text>
</comment>
<gene>
    <name evidence="1" type="ORF">ARB_01317</name>
</gene>
<evidence type="ECO:0000313" key="1">
    <source>
        <dbReference type="EMBL" id="EFE31718.1"/>
    </source>
</evidence>
<dbReference type="AlphaFoldDB" id="D4AYP8"/>
<sequence length="114" mass="12532">MLHPCMAISTSLLDLLKADTAKAHSTETVLFGPFFSKLASKAEPYSSFRNLYCNDMHMEEGSLSSISSTFLPLHKSNAPKQRKGVSGSGRGREGWTPVKLISRDQLVMARKVVC</sequence>
<name>D4AYP8_ARTBC</name>
<accession>D4AYP8</accession>
<dbReference type="HOGENOM" id="CLU_2120517_0_0_1"/>
<dbReference type="RefSeq" id="XP_003012358.1">
    <property type="nucleotide sequence ID" value="XM_003012312.1"/>
</dbReference>
<organism evidence="1 2">
    <name type="scientific">Arthroderma benhamiae (strain ATCC MYA-4681 / CBS 112371)</name>
    <name type="common">Trichophyton mentagrophytes</name>
    <dbReference type="NCBI Taxonomy" id="663331"/>
    <lineage>
        <taxon>Eukaryota</taxon>
        <taxon>Fungi</taxon>
        <taxon>Dikarya</taxon>
        <taxon>Ascomycota</taxon>
        <taxon>Pezizomycotina</taxon>
        <taxon>Eurotiomycetes</taxon>
        <taxon>Eurotiomycetidae</taxon>
        <taxon>Onygenales</taxon>
        <taxon>Arthrodermataceae</taxon>
        <taxon>Trichophyton</taxon>
    </lineage>
</organism>
<keyword evidence="2" id="KW-1185">Reference proteome</keyword>
<dbReference type="GeneID" id="9520007"/>
<dbReference type="Proteomes" id="UP000008866">
    <property type="component" value="Unassembled WGS sequence"/>
</dbReference>
<protein>
    <submittedName>
        <fullName evidence="1">Uncharacterized protein</fullName>
    </submittedName>
</protein>
<dbReference type="KEGG" id="abe:ARB_01317"/>
<reference evidence="2" key="1">
    <citation type="journal article" date="2011" name="Genome Biol.">
        <title>Comparative and functional genomics provide insights into the pathogenicity of dermatophytic fungi.</title>
        <authorList>
            <person name="Burmester A."/>
            <person name="Shelest E."/>
            <person name="Gloeckner G."/>
            <person name="Heddergott C."/>
            <person name="Schindler S."/>
            <person name="Staib P."/>
            <person name="Heidel A."/>
            <person name="Felder M."/>
            <person name="Petzold A."/>
            <person name="Szafranski K."/>
            <person name="Feuermann M."/>
            <person name="Pedruzzi I."/>
            <person name="Priebe S."/>
            <person name="Groth M."/>
            <person name="Winkler R."/>
            <person name="Li W."/>
            <person name="Kniemeyer O."/>
            <person name="Schroeckh V."/>
            <person name="Hertweck C."/>
            <person name="Hube B."/>
            <person name="White T.C."/>
            <person name="Platzer M."/>
            <person name="Guthke R."/>
            <person name="Heitman J."/>
            <person name="Woestemeyer J."/>
            <person name="Zipfel P.F."/>
            <person name="Monod M."/>
            <person name="Brakhage A.A."/>
        </authorList>
    </citation>
    <scope>NUCLEOTIDE SEQUENCE [LARGE SCALE GENOMIC DNA]</scope>
    <source>
        <strain evidence="2">ATCC MYA-4681 / CBS 112371</strain>
    </source>
</reference>